<organism evidence="1 2">
    <name type="scientific">Algoriphagus aquaeductus</name>
    <dbReference type="NCBI Taxonomy" id="475299"/>
    <lineage>
        <taxon>Bacteria</taxon>
        <taxon>Pseudomonadati</taxon>
        <taxon>Bacteroidota</taxon>
        <taxon>Cytophagia</taxon>
        <taxon>Cytophagales</taxon>
        <taxon>Cyclobacteriaceae</taxon>
        <taxon>Algoriphagus</taxon>
    </lineage>
</organism>
<gene>
    <name evidence="1" type="ORF">CLV31_10632</name>
</gene>
<dbReference type="RefSeq" id="WP_111392673.1">
    <property type="nucleotide sequence ID" value="NZ_JBJINY010000058.1"/>
</dbReference>
<comment type="caution">
    <text evidence="1">The sequence shown here is derived from an EMBL/GenBank/DDBJ whole genome shotgun (WGS) entry which is preliminary data.</text>
</comment>
<dbReference type="AlphaFoldDB" id="A0A326RQ57"/>
<accession>A0A326RQ57</accession>
<name>A0A326RQ57_9BACT</name>
<sequence length="101" mass="11833">MVQPIANEAFSLITKDFQLPEVKEEFSEEKAIEILSKAISQLMDRNLERLLQICYRVDLSENKLKQILHESEPDQVASDLAKALWDRQKQKVEIRRKYSEG</sequence>
<dbReference type="Proteomes" id="UP000248917">
    <property type="component" value="Unassembled WGS sequence"/>
</dbReference>
<protein>
    <submittedName>
        <fullName evidence="1">Uncharacterized protein</fullName>
    </submittedName>
</protein>
<evidence type="ECO:0000313" key="2">
    <source>
        <dbReference type="Proteomes" id="UP000248917"/>
    </source>
</evidence>
<dbReference type="EMBL" id="QKTX01000006">
    <property type="protein sequence ID" value="PZV83419.1"/>
    <property type="molecule type" value="Genomic_DNA"/>
</dbReference>
<keyword evidence="2" id="KW-1185">Reference proteome</keyword>
<proteinExistence type="predicted"/>
<evidence type="ECO:0000313" key="1">
    <source>
        <dbReference type="EMBL" id="PZV83419.1"/>
    </source>
</evidence>
<dbReference type="OrthoDB" id="982794at2"/>
<reference evidence="1 2" key="1">
    <citation type="submission" date="2018-06" db="EMBL/GenBank/DDBJ databases">
        <title>Genomic Encyclopedia of Archaeal and Bacterial Type Strains, Phase II (KMG-II): from individual species to whole genera.</title>
        <authorList>
            <person name="Goeker M."/>
        </authorList>
    </citation>
    <scope>NUCLEOTIDE SEQUENCE [LARGE SCALE GENOMIC DNA]</scope>
    <source>
        <strain evidence="1 2">T4</strain>
    </source>
</reference>